<feature type="region of interest" description="Disordered" evidence="11">
    <location>
        <begin position="551"/>
        <end position="666"/>
    </location>
</feature>
<feature type="compositionally biased region" description="Acidic residues" evidence="11">
    <location>
        <begin position="563"/>
        <end position="574"/>
    </location>
</feature>
<comment type="similarity">
    <text evidence="2 10">Belongs to the calreticulin family.</text>
</comment>
<feature type="transmembrane region" description="Helical" evidence="10">
    <location>
        <begin position="518"/>
        <end position="539"/>
    </location>
</feature>
<feature type="signal peptide" evidence="10">
    <location>
        <begin position="1"/>
        <end position="34"/>
    </location>
</feature>
<feature type="transmembrane region" description="Helical" evidence="10">
    <location>
        <begin position="478"/>
        <end position="497"/>
    </location>
</feature>
<evidence type="ECO:0000256" key="6">
    <source>
        <dbReference type="ARBA" id="ARBA00023136"/>
    </source>
</evidence>
<dbReference type="PROSITE" id="PS00804">
    <property type="entry name" value="CALRETICULIN_2"/>
    <property type="match status" value="1"/>
</dbReference>
<keyword evidence="7 10" id="KW-0143">Chaperone</keyword>
<dbReference type="EnsemblMetazoa" id="ASTEI08472-RA">
    <property type="protein sequence ID" value="ASTEI08472-PA"/>
    <property type="gene ID" value="ASTEI08472"/>
</dbReference>
<dbReference type="Proteomes" id="UP000076408">
    <property type="component" value="Unassembled WGS sequence"/>
</dbReference>
<dbReference type="FunFam" id="2.10.250.10:FF:000001">
    <property type="entry name" value="Calnexin homolog"/>
    <property type="match status" value="1"/>
</dbReference>
<dbReference type="GO" id="GO:0005789">
    <property type="term" value="C:endoplasmic reticulum membrane"/>
    <property type="evidence" value="ECO:0007669"/>
    <property type="project" value="UniProtKB-SubCell"/>
</dbReference>
<dbReference type="SUPFAM" id="SSF49899">
    <property type="entry name" value="Concanavalin A-like lectins/glucanases"/>
    <property type="match status" value="1"/>
</dbReference>
<evidence type="ECO:0000256" key="11">
    <source>
        <dbReference type="SAM" id="MobiDB-lite"/>
    </source>
</evidence>
<dbReference type="SUPFAM" id="SSF63887">
    <property type="entry name" value="P-domain of calnexin/calreticulin"/>
    <property type="match status" value="1"/>
</dbReference>
<evidence type="ECO:0000256" key="8">
    <source>
        <dbReference type="ARBA" id="ARBA00053392"/>
    </source>
</evidence>
<dbReference type="Pfam" id="PF00262">
    <property type="entry name" value="Calreticulin"/>
    <property type="match status" value="1"/>
</dbReference>
<keyword evidence="6 10" id="KW-0472">Membrane</keyword>
<reference evidence="12" key="2">
    <citation type="submission" date="2020-05" db="UniProtKB">
        <authorList>
            <consortium name="EnsemblMetazoa"/>
        </authorList>
    </citation>
    <scope>IDENTIFICATION</scope>
    <source>
        <strain evidence="12">Indian</strain>
    </source>
</reference>
<dbReference type="InterPro" id="IPR013320">
    <property type="entry name" value="ConA-like_dom_sf"/>
</dbReference>
<keyword evidence="3 10" id="KW-0812">Transmembrane</keyword>
<dbReference type="STRING" id="30069.A0A182YJ36"/>
<feature type="chain" id="PRO_5036529411" evidence="10">
    <location>
        <begin position="35"/>
        <end position="666"/>
    </location>
</feature>
<proteinExistence type="inferred from homology"/>
<evidence type="ECO:0000256" key="9">
    <source>
        <dbReference type="PIRSR" id="PIRSR601580-3"/>
    </source>
</evidence>
<keyword evidence="4 10" id="KW-0256">Endoplasmic reticulum</keyword>
<sequence>MMKLNRPRWSPLQRRITLLLCAVVLFHNPVAVHGNDETSAEPQPAAEDAELYETPKIDSKRMYFAEHFDDLYGDDDAIGKRWVKSKAKKDDAAEEVAKYDGEWAVEQPQRPILANDYGLVLKSKAKHAAIASHLLLNRPFVFEDKPLVVQYEVNLQEGQECGGSYIKLLSVGDGTKDLKQFHDKTPYTIMFGPDKCGNDVKLHFIFRHVNPVNGTITEKHCNKQKDRLDDPFKDKRPHLYQLIIRPDNTYTIRVDHKTVNEGSLLTNFTPAVNPPAEIDDPEDRKPENWDDREKIPDPDASKPDDWNEEEPAQIADPKATKPAGWLDDVEEMVPDSSAVKPDDWDNDMDGEWEPPLIPNPLCEKAVGCGLWKAPMVANPNYKGKWRPPLIANVNYQGKWAPRKIPNPDFFEDLTPFRMTPIAAVGIEIWSMSNDILFDNIVICDDEAVADEWAAQTFDLKQTLWDRAMRYINYKPGYWGAYFVYCSIPLIAYIWFLWSRRDKEETFVSRVLKYCNSNPWMWAVLLVVVGLPVAIVIYFMCFAKSDAKAEVGRKKKDDDYPAPAEDDLDAPELEDDGGRSSKTKLNAATTGSTGSRSASSAGEAYGEEEDNEQANEDEADEEHVPQEEEAQEVGGGVEEDASSSDAPVDSKNAEGGEGLKKRKARRD</sequence>
<reference evidence="13" key="1">
    <citation type="journal article" date="2014" name="Genome Biol.">
        <title>Genome analysis of a major urban malaria vector mosquito, Anopheles stephensi.</title>
        <authorList>
            <person name="Jiang X."/>
            <person name="Peery A."/>
            <person name="Hall A.B."/>
            <person name="Sharma A."/>
            <person name="Chen X.G."/>
            <person name="Waterhouse R.M."/>
            <person name="Komissarov A."/>
            <person name="Riehle M.M."/>
            <person name="Shouche Y."/>
            <person name="Sharakhova M.V."/>
            <person name="Lawson D."/>
            <person name="Pakpour N."/>
            <person name="Arensburger P."/>
            <person name="Davidson V.L."/>
            <person name="Eiglmeier K."/>
            <person name="Emrich S."/>
            <person name="George P."/>
            <person name="Kennedy R.C."/>
            <person name="Mane S.P."/>
            <person name="Maslen G."/>
            <person name="Oringanje C."/>
            <person name="Qi Y."/>
            <person name="Settlage R."/>
            <person name="Tojo M."/>
            <person name="Tubio J.M."/>
            <person name="Unger M.F."/>
            <person name="Wang B."/>
            <person name="Vernick K.D."/>
            <person name="Ribeiro J.M."/>
            <person name="James A.A."/>
            <person name="Michel K."/>
            <person name="Riehle M.A."/>
            <person name="Luckhart S."/>
            <person name="Sharakhov I.V."/>
            <person name="Tu Z."/>
        </authorList>
    </citation>
    <scope>NUCLEOTIDE SEQUENCE [LARGE SCALE GENOMIC DNA]</scope>
    <source>
        <strain evidence="13">Indian</strain>
    </source>
</reference>
<accession>A0A182YJ36</accession>
<evidence type="ECO:0000256" key="5">
    <source>
        <dbReference type="ARBA" id="ARBA00022989"/>
    </source>
</evidence>
<name>A0A182YJ36_ANOST</name>
<protein>
    <submittedName>
        <fullName evidence="12">Uncharacterized protein</fullName>
    </submittedName>
</protein>
<keyword evidence="10" id="KW-0732">Signal</keyword>
<dbReference type="Gene3D" id="2.60.120.200">
    <property type="match status" value="1"/>
</dbReference>
<evidence type="ECO:0000256" key="7">
    <source>
        <dbReference type="ARBA" id="ARBA00023186"/>
    </source>
</evidence>
<dbReference type="InterPro" id="IPR009033">
    <property type="entry name" value="Calreticulin/calnexin_P_dom_sf"/>
</dbReference>
<evidence type="ECO:0000256" key="10">
    <source>
        <dbReference type="RuleBase" id="RU362126"/>
    </source>
</evidence>
<dbReference type="AlphaFoldDB" id="A0A182YJ36"/>
<feature type="region of interest" description="Disordered" evidence="11">
    <location>
        <begin position="265"/>
        <end position="322"/>
    </location>
</feature>
<feature type="compositionally biased region" description="Basic and acidic residues" evidence="11">
    <location>
        <begin position="282"/>
        <end position="305"/>
    </location>
</feature>
<dbReference type="PRINTS" id="PR00626">
    <property type="entry name" value="CALRETICULIN"/>
</dbReference>
<keyword evidence="5 10" id="KW-1133">Transmembrane helix</keyword>
<evidence type="ECO:0000313" key="12">
    <source>
        <dbReference type="EnsemblMetazoa" id="ASTEI08472-PA"/>
    </source>
</evidence>
<dbReference type="GO" id="GO:0036503">
    <property type="term" value="P:ERAD pathway"/>
    <property type="evidence" value="ECO:0007669"/>
    <property type="project" value="TreeGrafter"/>
</dbReference>
<dbReference type="VEuPathDB" id="VectorBase:ASTE009240"/>
<feature type="compositionally biased region" description="Low complexity" evidence="11">
    <location>
        <begin position="586"/>
        <end position="603"/>
    </location>
</feature>
<dbReference type="GO" id="GO:0051082">
    <property type="term" value="F:unfolded protein binding"/>
    <property type="evidence" value="ECO:0007669"/>
    <property type="project" value="InterPro"/>
</dbReference>
<dbReference type="PANTHER" id="PTHR11073">
    <property type="entry name" value="CALRETICULIN AND CALNEXIN"/>
    <property type="match status" value="1"/>
</dbReference>
<organism evidence="12 13">
    <name type="scientific">Anopheles stephensi</name>
    <name type="common">Indo-Pakistan malaria mosquito</name>
    <dbReference type="NCBI Taxonomy" id="30069"/>
    <lineage>
        <taxon>Eukaryota</taxon>
        <taxon>Metazoa</taxon>
        <taxon>Ecdysozoa</taxon>
        <taxon>Arthropoda</taxon>
        <taxon>Hexapoda</taxon>
        <taxon>Insecta</taxon>
        <taxon>Pterygota</taxon>
        <taxon>Neoptera</taxon>
        <taxon>Endopterygota</taxon>
        <taxon>Diptera</taxon>
        <taxon>Nematocera</taxon>
        <taxon>Culicoidea</taxon>
        <taxon>Culicidae</taxon>
        <taxon>Anophelinae</taxon>
        <taxon>Anopheles</taxon>
    </lineage>
</organism>
<comment type="function">
    <text evidence="8">Calcium-binding protein that interacts with newly synthesized monoglucosylated glycoproteins in the endoplasmic reticulum. It may act in assisting protein assembly and/or in the retention within the ER of unassembled protein subunits. It seems to play a major role in the quality control apparatus of the ER by the retention of incorrectly folded proteins. Required for embryogenesis and larval development under heat and ER stress conditions. May be important for germ cell development. Involved in neuronal necrotic cell death.</text>
</comment>
<dbReference type="VEuPathDB" id="VectorBase:ASTEI20_036671"/>
<feature type="disulfide bond" evidence="9">
    <location>
        <begin position="161"/>
        <end position="196"/>
    </location>
</feature>
<dbReference type="PANTHER" id="PTHR11073:SF1">
    <property type="entry name" value="CALNEXIN 14D-RELATED"/>
    <property type="match status" value="1"/>
</dbReference>
<dbReference type="GO" id="GO:0006457">
    <property type="term" value="P:protein folding"/>
    <property type="evidence" value="ECO:0007669"/>
    <property type="project" value="InterPro"/>
</dbReference>
<dbReference type="InterPro" id="IPR018124">
    <property type="entry name" value="Calret/calnex_CS"/>
</dbReference>
<dbReference type="FunFam" id="2.60.120.200:FF:000011">
    <property type="entry name" value="Probable calnexin"/>
    <property type="match status" value="1"/>
</dbReference>
<dbReference type="VEuPathDB" id="VectorBase:ASTEI08472"/>
<dbReference type="PROSITE" id="PS00805">
    <property type="entry name" value="CALRETICULIN_REPEAT"/>
    <property type="match status" value="2"/>
</dbReference>
<dbReference type="InterPro" id="IPR001580">
    <property type="entry name" value="Calret/calnex"/>
</dbReference>
<evidence type="ECO:0000256" key="2">
    <source>
        <dbReference type="ARBA" id="ARBA00010983"/>
    </source>
</evidence>
<keyword evidence="9" id="KW-1015">Disulfide bond</keyword>
<comment type="subcellular location">
    <subcellularLocation>
        <location evidence="1">Endoplasmic reticulum membrane</location>
        <topology evidence="1">Single-pass type I membrane protein</topology>
    </subcellularLocation>
</comment>
<dbReference type="GO" id="GO:0005509">
    <property type="term" value="F:calcium ion binding"/>
    <property type="evidence" value="ECO:0007669"/>
    <property type="project" value="InterPro"/>
</dbReference>
<evidence type="ECO:0000256" key="3">
    <source>
        <dbReference type="ARBA" id="ARBA00022692"/>
    </source>
</evidence>
<keyword evidence="13" id="KW-1185">Reference proteome</keyword>
<dbReference type="OMA" id="KMARKMM"/>
<feature type="compositionally biased region" description="Acidic residues" evidence="11">
    <location>
        <begin position="604"/>
        <end position="641"/>
    </location>
</feature>
<evidence type="ECO:0000256" key="1">
    <source>
        <dbReference type="ARBA" id="ARBA00004115"/>
    </source>
</evidence>
<evidence type="ECO:0000313" key="13">
    <source>
        <dbReference type="Proteomes" id="UP000076408"/>
    </source>
</evidence>
<evidence type="ECO:0000256" key="4">
    <source>
        <dbReference type="ARBA" id="ARBA00022824"/>
    </source>
</evidence>
<dbReference type="Gene3D" id="2.10.250.10">
    <property type="entry name" value="Calreticulin/calnexin, P domain"/>
    <property type="match status" value="1"/>
</dbReference>